<dbReference type="Pfam" id="PF13360">
    <property type="entry name" value="PQQ_2"/>
    <property type="match status" value="1"/>
</dbReference>
<evidence type="ECO:0000313" key="3">
    <source>
        <dbReference type="EMBL" id="KKK79626.1"/>
    </source>
</evidence>
<evidence type="ECO:0000259" key="2">
    <source>
        <dbReference type="Pfam" id="PF13360"/>
    </source>
</evidence>
<dbReference type="InterPro" id="IPR002372">
    <property type="entry name" value="PQQ_rpt_dom"/>
</dbReference>
<dbReference type="InterPro" id="IPR015943">
    <property type="entry name" value="WD40/YVTN_repeat-like_dom_sf"/>
</dbReference>
<sequence>AGAVRHIAPFRPPCQDGVIISHGYLYWGPWMCGCQLSLYGNIALGPAGDFSFRPGADASRLETGPGDPTAVKAAPANAGDWPSYRRDNARSSVTTVTIPRKVDQLWSFQPPSKGPATAPVMAAGSVFIGHSSGAVYALGADDGKLRWQAHTGGAIFFPPAVANGRVYAGSADGWVYAFAADTGRRLWRFRVAPAERRIHVYGRLISTWPVAGGVVVADGTVYAAAGIAHYDGTHVVALDAVTGKPKWYNDSSGTIDPKVQGGISLQGGMYVDRGKICFNGGNAYGTAYYDPKTGKCAHLDPYLFLMGEDPDHWHCSLCIGRGLDFRVFLDRAWVQEALA</sequence>
<gene>
    <name evidence="3" type="ORF">LCGC14_2831610</name>
</gene>
<dbReference type="InterPro" id="IPR018391">
    <property type="entry name" value="PQQ_b-propeller_rpt"/>
</dbReference>
<comment type="caution">
    <text evidence="3">The sequence shown here is derived from an EMBL/GenBank/DDBJ whole genome shotgun (WGS) entry which is preliminary data.</text>
</comment>
<feature type="region of interest" description="Disordered" evidence="1">
    <location>
        <begin position="56"/>
        <end position="86"/>
    </location>
</feature>
<feature type="non-terminal residue" evidence="3">
    <location>
        <position position="1"/>
    </location>
</feature>
<dbReference type="AlphaFoldDB" id="A0A0F9B4V1"/>
<protein>
    <recommendedName>
        <fullName evidence="2">Pyrrolo-quinoline quinone repeat domain-containing protein</fullName>
    </recommendedName>
</protein>
<dbReference type="PANTHER" id="PTHR34512">
    <property type="entry name" value="CELL SURFACE PROTEIN"/>
    <property type="match status" value="1"/>
</dbReference>
<dbReference type="PANTHER" id="PTHR34512:SF30">
    <property type="entry name" value="OUTER MEMBRANE PROTEIN ASSEMBLY FACTOR BAMB"/>
    <property type="match status" value="1"/>
</dbReference>
<reference evidence="3" key="1">
    <citation type="journal article" date="2015" name="Nature">
        <title>Complex archaea that bridge the gap between prokaryotes and eukaryotes.</title>
        <authorList>
            <person name="Spang A."/>
            <person name="Saw J.H."/>
            <person name="Jorgensen S.L."/>
            <person name="Zaremba-Niedzwiedzka K."/>
            <person name="Martijn J."/>
            <person name="Lind A.E."/>
            <person name="van Eijk R."/>
            <person name="Schleper C."/>
            <person name="Guy L."/>
            <person name="Ettema T.J."/>
        </authorList>
    </citation>
    <scope>NUCLEOTIDE SEQUENCE</scope>
</reference>
<dbReference type="InterPro" id="IPR011047">
    <property type="entry name" value="Quinoprotein_ADH-like_sf"/>
</dbReference>
<evidence type="ECO:0000256" key="1">
    <source>
        <dbReference type="SAM" id="MobiDB-lite"/>
    </source>
</evidence>
<dbReference type="EMBL" id="LAZR01053943">
    <property type="protein sequence ID" value="KKK79626.1"/>
    <property type="molecule type" value="Genomic_DNA"/>
</dbReference>
<dbReference type="SUPFAM" id="SSF50998">
    <property type="entry name" value="Quinoprotein alcohol dehydrogenase-like"/>
    <property type="match status" value="1"/>
</dbReference>
<dbReference type="SMART" id="SM00564">
    <property type="entry name" value="PQQ"/>
    <property type="match status" value="3"/>
</dbReference>
<accession>A0A0F9B4V1</accession>
<dbReference type="Gene3D" id="2.130.10.10">
    <property type="entry name" value="YVTN repeat-like/Quinoprotein amine dehydrogenase"/>
    <property type="match status" value="1"/>
</dbReference>
<proteinExistence type="predicted"/>
<organism evidence="3">
    <name type="scientific">marine sediment metagenome</name>
    <dbReference type="NCBI Taxonomy" id="412755"/>
    <lineage>
        <taxon>unclassified sequences</taxon>
        <taxon>metagenomes</taxon>
        <taxon>ecological metagenomes</taxon>
    </lineage>
</organism>
<feature type="domain" description="Pyrrolo-quinoline quinone repeat" evidence="2">
    <location>
        <begin position="104"/>
        <end position="192"/>
    </location>
</feature>
<name>A0A0F9B4V1_9ZZZZ</name>